<organism evidence="1 2">
    <name type="scientific">Acacia crassicarpa</name>
    <name type="common">northern wattle</name>
    <dbReference type="NCBI Taxonomy" id="499986"/>
    <lineage>
        <taxon>Eukaryota</taxon>
        <taxon>Viridiplantae</taxon>
        <taxon>Streptophyta</taxon>
        <taxon>Embryophyta</taxon>
        <taxon>Tracheophyta</taxon>
        <taxon>Spermatophyta</taxon>
        <taxon>Magnoliopsida</taxon>
        <taxon>eudicotyledons</taxon>
        <taxon>Gunneridae</taxon>
        <taxon>Pentapetalae</taxon>
        <taxon>rosids</taxon>
        <taxon>fabids</taxon>
        <taxon>Fabales</taxon>
        <taxon>Fabaceae</taxon>
        <taxon>Caesalpinioideae</taxon>
        <taxon>mimosoid clade</taxon>
        <taxon>Acacieae</taxon>
        <taxon>Acacia</taxon>
    </lineage>
</organism>
<keyword evidence="2" id="KW-1185">Reference proteome</keyword>
<evidence type="ECO:0000313" key="2">
    <source>
        <dbReference type="Proteomes" id="UP001293593"/>
    </source>
</evidence>
<dbReference type="AlphaFoldDB" id="A0AAE1MM36"/>
<comment type="caution">
    <text evidence="1">The sequence shown here is derived from an EMBL/GenBank/DDBJ whole genome shotgun (WGS) entry which is preliminary data.</text>
</comment>
<accession>A0AAE1MM36</accession>
<reference evidence="1" key="1">
    <citation type="submission" date="2023-10" db="EMBL/GenBank/DDBJ databases">
        <title>Chromosome-level genome of the transformable northern wattle, Acacia crassicarpa.</title>
        <authorList>
            <person name="Massaro I."/>
            <person name="Sinha N.R."/>
            <person name="Poethig S."/>
            <person name="Leichty A.R."/>
        </authorList>
    </citation>
    <scope>NUCLEOTIDE SEQUENCE</scope>
    <source>
        <strain evidence="1">Acra3RX</strain>
        <tissue evidence="1">Leaf</tissue>
    </source>
</reference>
<sequence length="219" mass="25010">MSISSWICTNSSKPLFLRIVHPGGHSELHDRPVLAAEIMRRNPRCCVTYPHVFQRPWAVVAPDTMLMPGQKFYVVPLSTIRKLQRLSPKRYPSPLHESRSVQFSNEEEDDGGMISTCCIFGNKISKQLHDSNKHARNEGERSQIRESNCFHIHSCFPGLFTRVTIKQKPDGLLKETGFCDNYTRTKKRTQDLTGNSTGASPRRLSSSLWQPRLESIIEE</sequence>
<dbReference type="Pfam" id="PF14009">
    <property type="entry name" value="PADRE"/>
    <property type="match status" value="1"/>
</dbReference>
<dbReference type="InterPro" id="IPR025322">
    <property type="entry name" value="PADRE_dom"/>
</dbReference>
<dbReference type="Proteomes" id="UP001293593">
    <property type="component" value="Unassembled WGS sequence"/>
</dbReference>
<proteinExistence type="predicted"/>
<evidence type="ECO:0000313" key="1">
    <source>
        <dbReference type="EMBL" id="KAK4269455.1"/>
    </source>
</evidence>
<name>A0AAE1MM36_9FABA</name>
<dbReference type="PANTHER" id="PTHR33052">
    <property type="entry name" value="DUF4228 DOMAIN PROTEIN-RELATED"/>
    <property type="match status" value="1"/>
</dbReference>
<gene>
    <name evidence="1" type="ORF">QN277_022609</name>
</gene>
<protein>
    <submittedName>
        <fullName evidence="1">Uncharacterized protein</fullName>
    </submittedName>
</protein>
<dbReference type="EMBL" id="JAWXYG010000006">
    <property type="protein sequence ID" value="KAK4269455.1"/>
    <property type="molecule type" value="Genomic_DNA"/>
</dbReference>